<feature type="domain" description="Reverse transcriptase" evidence="2">
    <location>
        <begin position="259"/>
        <end position="378"/>
    </location>
</feature>
<dbReference type="InterPro" id="IPR036691">
    <property type="entry name" value="Endo/exonu/phosph_ase_sf"/>
</dbReference>
<dbReference type="Pfam" id="PF00078">
    <property type="entry name" value="RVT_1"/>
    <property type="match status" value="1"/>
</dbReference>
<organism evidence="3 4">
    <name type="scientific">Branchiostoma belcheri</name>
    <name type="common">Amphioxus</name>
    <dbReference type="NCBI Taxonomy" id="7741"/>
    <lineage>
        <taxon>Eukaryota</taxon>
        <taxon>Metazoa</taxon>
        <taxon>Chordata</taxon>
        <taxon>Cephalochordata</taxon>
        <taxon>Leptocardii</taxon>
        <taxon>Amphioxiformes</taxon>
        <taxon>Branchiostomatidae</taxon>
        <taxon>Branchiostoma</taxon>
    </lineage>
</organism>
<dbReference type="AlphaFoldDB" id="A0A6P4YKQ0"/>
<dbReference type="KEGG" id="bbel:109470482"/>
<gene>
    <name evidence="4" type="primary">LOC109470482</name>
</gene>
<name>A0A6P4YKQ0_BRABE</name>
<evidence type="ECO:0000313" key="3">
    <source>
        <dbReference type="Proteomes" id="UP000515135"/>
    </source>
</evidence>
<evidence type="ECO:0000256" key="1">
    <source>
        <dbReference type="SAM" id="MobiDB-lite"/>
    </source>
</evidence>
<dbReference type="Proteomes" id="UP000515135">
    <property type="component" value="Unplaced"/>
</dbReference>
<dbReference type="OrthoDB" id="416119at2759"/>
<keyword evidence="3" id="KW-1185">Reference proteome</keyword>
<dbReference type="RefSeq" id="XP_019625003.1">
    <property type="nucleotide sequence ID" value="XM_019769444.1"/>
</dbReference>
<proteinExistence type="predicted"/>
<dbReference type="GeneID" id="109470482"/>
<evidence type="ECO:0000259" key="2">
    <source>
        <dbReference type="Pfam" id="PF00078"/>
    </source>
</evidence>
<reference evidence="4" key="1">
    <citation type="submission" date="2025-08" db="UniProtKB">
        <authorList>
            <consortium name="RefSeq"/>
        </authorList>
    </citation>
    <scope>IDENTIFICATION</scope>
    <source>
        <tissue evidence="4">Gonad</tissue>
    </source>
</reference>
<sequence length="649" mass="73257">MEQKKSIHHGLGFVIGPRLQNHVIAYGRVSDRIATLDLSLPLRNGRTAKCRIVNVYGPTTEKAQENPLLVEALYDELSNAIEIPSRWLLFVCGDFNSKLGKLSKTDHDAGLNLCIGSYGMDDCSKMFRAARALRVGTSTPSLLVHNTEGHFIATDKGKADGIREWFLHQFTDPDGEKLDPFQGDPSPLEVPISEDEVKRAIASLRNGRSAGPDGVSNELFKYGSDITSPVLTSILNYAFEHQDPIEAIGDGTLIALPKPKKPPGPPANLRPITLLNSIRKILSTVALHRIRDKIDNFTGPYQSGFKRGRSCADIVWAQRMLVSVVMSKHWDFHKMGIDMSRAFDTVKRSKILEVLDQAGCNNDELRLVRLLLSAALETVRRSSARPNSPVSELGMPLEMEYADDVDYLDEEKAPLERLLPVAARNLKDSNLFVNEGKTEFTHVYLADKPRRGEEEWRKSKILGSLLCSSADIEARCIMGNIAFRSFCKIWIRRSRVPLTRKLQLYNACCVSIMLFNCNSWAAPRTVIEKLDTCHRKHLRAITGLQWPRSRVTNDTLYKVCNTEPLSVKVEKLRWSLFGHILRMPQDTPAQKALEFSFLSSKRYKARRGRHCINLLNLLKGDLKRRKLGPPTTEKKLKELRELAKQKTRQ</sequence>
<evidence type="ECO:0000313" key="4">
    <source>
        <dbReference type="RefSeq" id="XP_019625003.1"/>
    </source>
</evidence>
<dbReference type="InterPro" id="IPR000477">
    <property type="entry name" value="RT_dom"/>
</dbReference>
<protein>
    <submittedName>
        <fullName evidence="4">Uncharacterized protein LOC109470482</fullName>
    </submittedName>
</protein>
<dbReference type="PANTHER" id="PTHR19446">
    <property type="entry name" value="REVERSE TRANSCRIPTASES"/>
    <property type="match status" value="1"/>
</dbReference>
<feature type="compositionally biased region" description="Basic and acidic residues" evidence="1">
    <location>
        <begin position="632"/>
        <end position="649"/>
    </location>
</feature>
<dbReference type="Gene3D" id="3.60.10.10">
    <property type="entry name" value="Endonuclease/exonuclease/phosphatase"/>
    <property type="match status" value="1"/>
</dbReference>
<accession>A0A6P4YKQ0</accession>
<feature type="region of interest" description="Disordered" evidence="1">
    <location>
        <begin position="625"/>
        <end position="649"/>
    </location>
</feature>